<keyword evidence="1" id="KW-1133">Transmembrane helix</keyword>
<reference evidence="2 3" key="1">
    <citation type="journal article" date="2014" name="Genome Announc.">
        <title>Genome Sequence of the Microsporidian Species Nematocida sp1 Strain ERTm6 (ATCC PRA-372).</title>
        <authorList>
            <person name="Bakowski M.A."/>
            <person name="Priest M."/>
            <person name="Young S."/>
            <person name="Cuomo C.A."/>
            <person name="Troemel E.R."/>
        </authorList>
    </citation>
    <scope>NUCLEOTIDE SEQUENCE [LARGE SCALE GENOMIC DNA]</scope>
    <source>
        <strain evidence="2 3">ERTm6</strain>
    </source>
</reference>
<feature type="transmembrane region" description="Helical" evidence="1">
    <location>
        <begin position="158"/>
        <end position="177"/>
    </location>
</feature>
<gene>
    <name evidence="2" type="ORF">NESG_00706</name>
</gene>
<feature type="transmembrane region" description="Helical" evidence="1">
    <location>
        <begin position="235"/>
        <end position="254"/>
    </location>
</feature>
<dbReference type="AlphaFoldDB" id="A0A086J337"/>
<accession>A0A086J337</accession>
<keyword evidence="3" id="KW-1185">Reference proteome</keyword>
<protein>
    <submittedName>
        <fullName evidence="2">Uncharacterized protein</fullName>
    </submittedName>
</protein>
<feature type="transmembrane region" description="Helical" evidence="1">
    <location>
        <begin position="200"/>
        <end position="223"/>
    </location>
</feature>
<dbReference type="HOGENOM" id="CLU_1005071_0_0_1"/>
<proteinExistence type="predicted"/>
<dbReference type="GeneID" id="77675679"/>
<evidence type="ECO:0000313" key="3">
    <source>
        <dbReference type="Proteomes" id="UP000054524"/>
    </source>
</evidence>
<dbReference type="RefSeq" id="XP_052905110.1">
    <property type="nucleotide sequence ID" value="XM_053048350.1"/>
</dbReference>
<name>A0A086J337_NEMA1</name>
<comment type="caution">
    <text evidence="2">The sequence shown here is derived from an EMBL/GenBank/DDBJ whole genome shotgun (WGS) entry which is preliminary data.</text>
</comment>
<organism evidence="2 3">
    <name type="scientific">Nematocida ausubeli (strain ATCC PRA-371 / ERTm2)</name>
    <name type="common">Nematode killer fungus</name>
    <dbReference type="NCBI Taxonomy" id="1913371"/>
    <lineage>
        <taxon>Eukaryota</taxon>
        <taxon>Fungi</taxon>
        <taxon>Fungi incertae sedis</taxon>
        <taxon>Microsporidia</taxon>
        <taxon>Nematocida</taxon>
    </lineage>
</organism>
<sequence>MENDYIKRKTSKIVLLDMLDESACGLGNIWIEKTNNSGRIITDEYFDYIWRLLVSEERERENSFFSNLKAIIYFGFYSITLFNIKLLLNIKTYIVLVICRNLYIIAMGHPSYLMPSVNTGTFKAVTIVFAWLYTILPLFICLRSMCRILNPVLVHSRYGTISVIMVSLLGVTINSLAGRDTINIIKVFMKNSTDIESNEFIYIFGYPILILILIGVFMWKNMFTMNFRMGKMEKLVWIDLHFTCILLILVLGYACITREVNILLQNQYYLEPIIADF</sequence>
<feature type="transmembrane region" description="Helical" evidence="1">
    <location>
        <begin position="124"/>
        <end position="146"/>
    </location>
</feature>
<keyword evidence="1" id="KW-0472">Membrane</keyword>
<evidence type="ECO:0000256" key="1">
    <source>
        <dbReference type="SAM" id="Phobius"/>
    </source>
</evidence>
<evidence type="ECO:0000313" key="2">
    <source>
        <dbReference type="EMBL" id="KFG26555.1"/>
    </source>
</evidence>
<dbReference type="Proteomes" id="UP000054524">
    <property type="component" value="Unassembled WGS sequence"/>
</dbReference>
<feature type="transmembrane region" description="Helical" evidence="1">
    <location>
        <begin position="93"/>
        <end position="112"/>
    </location>
</feature>
<keyword evidence="1" id="KW-0812">Transmembrane</keyword>
<dbReference type="EMBL" id="AKIJ01000002">
    <property type="protein sequence ID" value="KFG26555.1"/>
    <property type="molecule type" value="Genomic_DNA"/>
</dbReference>